<dbReference type="InterPro" id="IPR009057">
    <property type="entry name" value="Homeodomain-like_sf"/>
</dbReference>
<dbReference type="Pfam" id="PF12833">
    <property type="entry name" value="HTH_18"/>
    <property type="match status" value="1"/>
</dbReference>
<dbReference type="AlphaFoldDB" id="A3JXZ8"/>
<dbReference type="GO" id="GO:0043565">
    <property type="term" value="F:sequence-specific DNA binding"/>
    <property type="evidence" value="ECO:0007669"/>
    <property type="project" value="InterPro"/>
</dbReference>
<feature type="domain" description="HTH araC/xylS-type" evidence="3">
    <location>
        <begin position="1"/>
        <end position="62"/>
    </location>
</feature>
<dbReference type="Proteomes" id="UP000005713">
    <property type="component" value="Unassembled WGS sequence"/>
</dbReference>
<dbReference type="Gene3D" id="1.10.10.60">
    <property type="entry name" value="Homeodomain-like"/>
    <property type="match status" value="1"/>
</dbReference>
<evidence type="ECO:0000256" key="2">
    <source>
        <dbReference type="ARBA" id="ARBA00023163"/>
    </source>
</evidence>
<dbReference type="InterPro" id="IPR018060">
    <property type="entry name" value="HTH_AraC"/>
</dbReference>
<reference evidence="4 5" key="1">
    <citation type="submission" date="2006-06" db="EMBL/GenBank/DDBJ databases">
        <authorList>
            <person name="Moran M.A."/>
            <person name="Ferriera S."/>
            <person name="Johnson J."/>
            <person name="Kravitz S."/>
            <person name="Beeson K."/>
            <person name="Sutton G."/>
            <person name="Rogers Y.-H."/>
            <person name="Friedman R."/>
            <person name="Frazier M."/>
            <person name="Venter J.C."/>
        </authorList>
    </citation>
    <scope>NUCLEOTIDE SEQUENCE [LARGE SCALE GENOMIC DNA]</scope>
    <source>
        <strain evidence="4 5">E-37</strain>
    </source>
</reference>
<evidence type="ECO:0000313" key="4">
    <source>
        <dbReference type="EMBL" id="EBA10384.1"/>
    </source>
</evidence>
<dbReference type="GO" id="GO:0003700">
    <property type="term" value="F:DNA-binding transcription factor activity"/>
    <property type="evidence" value="ECO:0007669"/>
    <property type="project" value="InterPro"/>
</dbReference>
<evidence type="ECO:0000259" key="3">
    <source>
        <dbReference type="PROSITE" id="PS01124"/>
    </source>
</evidence>
<comment type="caution">
    <text evidence="4">The sequence shown here is derived from an EMBL/GenBank/DDBJ whole genome shotgun (WGS) entry which is preliminary data.</text>
</comment>
<keyword evidence="5" id="KW-1185">Reference proteome</keyword>
<evidence type="ECO:0000313" key="5">
    <source>
        <dbReference type="Proteomes" id="UP000005713"/>
    </source>
</evidence>
<dbReference type="EMBL" id="AAYA01000001">
    <property type="protein sequence ID" value="EBA10384.1"/>
    <property type="molecule type" value="Genomic_DNA"/>
</dbReference>
<protein>
    <recommendedName>
        <fullName evidence="3">HTH araC/xylS-type domain-containing protein</fullName>
    </recommendedName>
</protein>
<proteinExistence type="predicted"/>
<gene>
    <name evidence="4" type="ORF">SSE37_20302</name>
</gene>
<evidence type="ECO:0000256" key="1">
    <source>
        <dbReference type="ARBA" id="ARBA00023015"/>
    </source>
</evidence>
<keyword evidence="1" id="KW-0805">Transcription regulation</keyword>
<accession>A3JXZ8</accession>
<name>A3JXZ8_SAGS3</name>
<dbReference type="PROSITE" id="PS01124">
    <property type="entry name" value="HTH_ARAC_FAMILY_2"/>
    <property type="match status" value="1"/>
</dbReference>
<sequence>MTGETAARAVRRLRLHRAAFGPTHGPAPVDRIAAHSGYDNVDSSVRAFKALYGISPAAFRQAGRSAPVAGMAIRRTARAPWRRQAAPPSSG</sequence>
<organism evidence="4 5">
    <name type="scientific">Sagittula stellata (strain ATCC 700073 / DSM 11524 / E-37)</name>
    <dbReference type="NCBI Taxonomy" id="388399"/>
    <lineage>
        <taxon>Bacteria</taxon>
        <taxon>Pseudomonadati</taxon>
        <taxon>Pseudomonadota</taxon>
        <taxon>Alphaproteobacteria</taxon>
        <taxon>Rhodobacterales</taxon>
        <taxon>Roseobacteraceae</taxon>
        <taxon>Sagittula</taxon>
    </lineage>
</organism>
<keyword evidence="2" id="KW-0804">Transcription</keyword>
<dbReference type="SUPFAM" id="SSF46689">
    <property type="entry name" value="Homeodomain-like"/>
    <property type="match status" value="1"/>
</dbReference>
<dbReference type="eggNOG" id="COG4977">
    <property type="taxonomic scope" value="Bacteria"/>
</dbReference>